<dbReference type="Proteomes" id="UP000463975">
    <property type="component" value="Chromosome"/>
</dbReference>
<dbReference type="PROSITE" id="PS51084">
    <property type="entry name" value="HIT_2"/>
    <property type="match status" value="1"/>
</dbReference>
<reference evidence="5 6" key="1">
    <citation type="submission" date="2020-01" db="EMBL/GenBank/DDBJ databases">
        <title>Genome sequencing of strain KACC 21507.</title>
        <authorList>
            <person name="Heo J."/>
            <person name="Kim S.-J."/>
            <person name="Kim J.-S."/>
            <person name="Hong S.-B."/>
            <person name="Kwon S.-W."/>
        </authorList>
    </citation>
    <scope>NUCLEOTIDE SEQUENCE [LARGE SCALE GENOMIC DNA]</scope>
    <source>
        <strain evidence="5 6">KACC 21507</strain>
    </source>
</reference>
<feature type="short sequence motif" description="Histidine triad motif" evidence="2 3">
    <location>
        <begin position="109"/>
        <end position="113"/>
    </location>
</feature>
<accession>A0A6P1NJW6</accession>
<evidence type="ECO:0000256" key="1">
    <source>
        <dbReference type="PIRSR" id="PIRSR601310-1"/>
    </source>
</evidence>
<sequence>MAADKHLPHYDPENIFAKILRGDIPSKAVYESKDTYAFHDIQPAAPVHILVIPRGYYTDFHDFTMRASKEEIADFWQSVDSVAQELNLLENGFRLVTNTGKDSGQIVPHFHVHLLGGGPLGPLLSGSDI</sequence>
<evidence type="ECO:0000313" key="6">
    <source>
        <dbReference type="Proteomes" id="UP000463975"/>
    </source>
</evidence>
<dbReference type="InterPro" id="IPR019808">
    <property type="entry name" value="Histidine_triad_CS"/>
</dbReference>
<feature type="domain" description="HIT" evidence="4">
    <location>
        <begin position="15"/>
        <end position="129"/>
    </location>
</feature>
<name>A0A6P1NJW6_9PROT</name>
<feature type="active site" description="Tele-AMP-histidine intermediate" evidence="1">
    <location>
        <position position="111"/>
    </location>
</feature>
<evidence type="ECO:0000256" key="2">
    <source>
        <dbReference type="PIRSR" id="PIRSR601310-3"/>
    </source>
</evidence>
<dbReference type="Pfam" id="PF01230">
    <property type="entry name" value="HIT"/>
    <property type="match status" value="1"/>
</dbReference>
<dbReference type="EMBL" id="CP047652">
    <property type="protein sequence ID" value="QHI95972.1"/>
    <property type="molecule type" value="Genomic_DNA"/>
</dbReference>
<dbReference type="Gene3D" id="3.30.428.10">
    <property type="entry name" value="HIT-like"/>
    <property type="match status" value="1"/>
</dbReference>
<dbReference type="InterPro" id="IPR036265">
    <property type="entry name" value="HIT-like_sf"/>
</dbReference>
<dbReference type="PANTHER" id="PTHR23089">
    <property type="entry name" value="HISTIDINE TRIAD HIT PROTEIN"/>
    <property type="match status" value="1"/>
</dbReference>
<protein>
    <submittedName>
        <fullName evidence="5">HIT domain-containing protein</fullName>
    </submittedName>
</protein>
<organism evidence="5 6">
    <name type="scientific">Aristophania vespae</name>
    <dbReference type="NCBI Taxonomy" id="2697033"/>
    <lineage>
        <taxon>Bacteria</taxon>
        <taxon>Pseudomonadati</taxon>
        <taxon>Pseudomonadota</taxon>
        <taxon>Alphaproteobacteria</taxon>
        <taxon>Acetobacterales</taxon>
        <taxon>Acetobacteraceae</taxon>
        <taxon>Aristophania</taxon>
    </lineage>
</organism>
<dbReference type="SUPFAM" id="SSF54197">
    <property type="entry name" value="HIT-like"/>
    <property type="match status" value="1"/>
</dbReference>
<evidence type="ECO:0000313" key="5">
    <source>
        <dbReference type="EMBL" id="QHI95972.1"/>
    </source>
</evidence>
<dbReference type="AlphaFoldDB" id="A0A6P1NJW6"/>
<dbReference type="InterPro" id="IPR001310">
    <property type="entry name" value="Histidine_triad_HIT"/>
</dbReference>
<dbReference type="PROSITE" id="PS00892">
    <property type="entry name" value="HIT_1"/>
    <property type="match status" value="1"/>
</dbReference>
<dbReference type="PRINTS" id="PR00332">
    <property type="entry name" value="HISTRIAD"/>
</dbReference>
<dbReference type="RefSeq" id="WP_160619045.1">
    <property type="nucleotide sequence ID" value="NZ_CP047652.1"/>
</dbReference>
<keyword evidence="6" id="KW-1185">Reference proteome</keyword>
<gene>
    <name evidence="5" type="ORF">GT348_06745</name>
</gene>
<evidence type="ECO:0000259" key="4">
    <source>
        <dbReference type="PROSITE" id="PS51084"/>
    </source>
</evidence>
<evidence type="ECO:0000256" key="3">
    <source>
        <dbReference type="PROSITE-ProRule" id="PRU00464"/>
    </source>
</evidence>
<dbReference type="GO" id="GO:0003824">
    <property type="term" value="F:catalytic activity"/>
    <property type="evidence" value="ECO:0007669"/>
    <property type="project" value="InterPro"/>
</dbReference>
<dbReference type="KEGG" id="bomb:GT348_06745"/>
<dbReference type="InterPro" id="IPR011146">
    <property type="entry name" value="HIT-like"/>
</dbReference>
<proteinExistence type="predicted"/>